<dbReference type="EMBL" id="RZUL01000002">
    <property type="protein sequence ID" value="RVT42428.1"/>
    <property type="molecule type" value="Genomic_DNA"/>
</dbReference>
<feature type="domain" description="SPOR" evidence="3">
    <location>
        <begin position="486"/>
        <end position="566"/>
    </location>
</feature>
<sequence length="577" mass="60190">MASALTVPVHAQSRDQAAPESGPASSPGFSQLDVRPPDAASSLNASLTRLGQNPRDVSALIGAGEAALALDDPRAATGFFARADEIQSGNGRIKAGLGRAMLQLQNPAEALRLFDQASRLRYPADSYIADRALAYDLTGDQTRAQQDYQTALRATPDDPELLRRYAVSLGISGQVESSERLIAPLLYKNDRAAWRNRAFVLAMNGREADARDITQKVMPKPLADAIEPYMMRMAALTPAQRAAAVHFGNFPSNAGVRMAANAATQPSARAPTVPPAAVTPQRSVPQPRTDRTTGGRRAELPSQRATAAVPAASVASSQSGPTNPGPTYPAPVSPAPVNPAPVNPAPVRVVAATASPTPAPIAPSATPQPTIPQVQGPVDPARSGSVVLAQATTVRPADPAPPTAAQPDPVATRTLADIMRELDVPDAEKAGSAEAVDLAEILAIQEEKRAAARTAADKAKRDAAAKAKAEADAKAKALAAEKAKLARNPSRNWVQIGTGQSISALGFTLRGLRKKHDSIAAKDAYTAAWGRTNRLVVGPFPSFDKAKAFEASLKKAGADAFAWRSDAGEEVSAIAAK</sequence>
<dbReference type="Pfam" id="PF05036">
    <property type="entry name" value="SPOR"/>
    <property type="match status" value="1"/>
</dbReference>
<dbReference type="InterPro" id="IPR011990">
    <property type="entry name" value="TPR-like_helical_dom_sf"/>
</dbReference>
<dbReference type="AlphaFoldDB" id="A0A437JA93"/>
<keyword evidence="1" id="KW-0175">Coiled coil</keyword>
<dbReference type="GO" id="GO:0042834">
    <property type="term" value="F:peptidoglycan binding"/>
    <property type="evidence" value="ECO:0007669"/>
    <property type="project" value="InterPro"/>
</dbReference>
<dbReference type="SUPFAM" id="SSF48452">
    <property type="entry name" value="TPR-like"/>
    <property type="match status" value="1"/>
</dbReference>
<dbReference type="PROSITE" id="PS51724">
    <property type="entry name" value="SPOR"/>
    <property type="match status" value="1"/>
</dbReference>
<protein>
    <submittedName>
        <fullName evidence="4">SPOR domain-containing protein</fullName>
    </submittedName>
</protein>
<gene>
    <name evidence="4" type="ORF">ENE74_07390</name>
</gene>
<organism evidence="4 5">
    <name type="scientific">Sphingobium algorifonticola</name>
    <dbReference type="NCBI Taxonomy" id="2008318"/>
    <lineage>
        <taxon>Bacteria</taxon>
        <taxon>Pseudomonadati</taxon>
        <taxon>Pseudomonadota</taxon>
        <taxon>Alphaproteobacteria</taxon>
        <taxon>Sphingomonadales</taxon>
        <taxon>Sphingomonadaceae</taxon>
        <taxon>Sphingobium</taxon>
    </lineage>
</organism>
<proteinExistence type="predicted"/>
<feature type="compositionally biased region" description="Pro residues" evidence="2">
    <location>
        <begin position="323"/>
        <end position="332"/>
    </location>
</feature>
<dbReference type="InterPro" id="IPR036680">
    <property type="entry name" value="SPOR-like_sf"/>
</dbReference>
<name>A0A437JA93_9SPHN</name>
<feature type="coiled-coil region" evidence="1">
    <location>
        <begin position="442"/>
        <end position="488"/>
    </location>
</feature>
<feature type="compositionally biased region" description="Low complexity" evidence="2">
    <location>
        <begin position="268"/>
        <end position="280"/>
    </location>
</feature>
<evidence type="ECO:0000256" key="1">
    <source>
        <dbReference type="SAM" id="Coils"/>
    </source>
</evidence>
<dbReference type="OrthoDB" id="7398646at2"/>
<dbReference type="SUPFAM" id="SSF110997">
    <property type="entry name" value="Sporulation related repeat"/>
    <property type="match status" value="1"/>
</dbReference>
<evidence type="ECO:0000313" key="5">
    <source>
        <dbReference type="Proteomes" id="UP000282977"/>
    </source>
</evidence>
<feature type="region of interest" description="Disordered" evidence="2">
    <location>
        <begin position="1"/>
        <end position="38"/>
    </location>
</feature>
<feature type="region of interest" description="Disordered" evidence="2">
    <location>
        <begin position="261"/>
        <end position="332"/>
    </location>
</feature>
<dbReference type="InterPro" id="IPR007730">
    <property type="entry name" value="SPOR-like_dom"/>
</dbReference>
<evidence type="ECO:0000313" key="4">
    <source>
        <dbReference type="EMBL" id="RVT42428.1"/>
    </source>
</evidence>
<comment type="caution">
    <text evidence="4">The sequence shown here is derived from an EMBL/GenBank/DDBJ whole genome shotgun (WGS) entry which is preliminary data.</text>
</comment>
<accession>A0A437JA93</accession>
<keyword evidence="5" id="KW-1185">Reference proteome</keyword>
<feature type="compositionally biased region" description="Low complexity" evidence="2">
    <location>
        <begin position="301"/>
        <end position="319"/>
    </location>
</feature>
<feature type="compositionally biased region" description="Basic and acidic residues" evidence="2">
    <location>
        <begin position="288"/>
        <end position="299"/>
    </location>
</feature>
<evidence type="ECO:0000256" key="2">
    <source>
        <dbReference type="SAM" id="MobiDB-lite"/>
    </source>
</evidence>
<dbReference type="Gene3D" id="1.25.40.10">
    <property type="entry name" value="Tetratricopeptide repeat domain"/>
    <property type="match status" value="1"/>
</dbReference>
<reference evidence="4 5" key="1">
    <citation type="submission" date="2019-01" db="EMBL/GenBank/DDBJ databases">
        <authorList>
            <person name="Chen W.-M."/>
        </authorList>
    </citation>
    <scope>NUCLEOTIDE SEQUENCE [LARGE SCALE GENOMIC DNA]</scope>
    <source>
        <strain evidence="4 5">TLA-22</strain>
    </source>
</reference>
<evidence type="ECO:0000259" key="3">
    <source>
        <dbReference type="PROSITE" id="PS51724"/>
    </source>
</evidence>
<dbReference type="Proteomes" id="UP000282977">
    <property type="component" value="Unassembled WGS sequence"/>
</dbReference>